<evidence type="ECO:0000256" key="3">
    <source>
        <dbReference type="ARBA" id="ARBA00022448"/>
    </source>
</evidence>
<proteinExistence type="inferred from homology"/>
<keyword evidence="4" id="KW-0812">Transmembrane</keyword>
<dbReference type="InterPro" id="IPR036259">
    <property type="entry name" value="MFS_trans_sf"/>
</dbReference>
<dbReference type="PANTHER" id="PTHR31585:SF0">
    <property type="entry name" value="FOLATE-BIOPTERIN TRANSPORTER 1, CHLOROPLASTIC"/>
    <property type="match status" value="1"/>
</dbReference>
<dbReference type="Proteomes" id="UP001642464">
    <property type="component" value="Unassembled WGS sequence"/>
</dbReference>
<accession>A0ABP0Q1W4</accession>
<reference evidence="7 8" key="1">
    <citation type="submission" date="2024-02" db="EMBL/GenBank/DDBJ databases">
        <authorList>
            <person name="Chen Y."/>
            <person name="Shah S."/>
            <person name="Dougan E. K."/>
            <person name="Thang M."/>
            <person name="Chan C."/>
        </authorList>
    </citation>
    <scope>NUCLEOTIDE SEQUENCE [LARGE SCALE GENOMIC DNA]</scope>
</reference>
<keyword evidence="6" id="KW-0472">Membrane</keyword>
<evidence type="ECO:0000313" key="8">
    <source>
        <dbReference type="Proteomes" id="UP001642464"/>
    </source>
</evidence>
<gene>
    <name evidence="7" type="ORF">SCF082_LOCUS38873</name>
</gene>
<dbReference type="EMBL" id="CAXAMM010038884">
    <property type="protein sequence ID" value="CAK9081722.1"/>
    <property type="molecule type" value="Genomic_DNA"/>
</dbReference>
<evidence type="ECO:0000256" key="1">
    <source>
        <dbReference type="ARBA" id="ARBA00004141"/>
    </source>
</evidence>
<evidence type="ECO:0000256" key="6">
    <source>
        <dbReference type="ARBA" id="ARBA00023136"/>
    </source>
</evidence>
<keyword evidence="8" id="KW-1185">Reference proteome</keyword>
<sequence length="689" mass="74724">MKWLQLLPVVACCGVEQMRKRHGLFPDGWMRRCAAIATSAVDSVAKSISSALGAVQDGMRAQIEKPFVGDFLQQNPLLADESFGEPAVETHGSDEHLLKYGGRLLGGSTAQDGDRMKKAAAAQETLVRQATILDGCLDGGQYLPVFYMLKDEMVLSPVDISLTLGFTATPFIFKPGLAVASDRMPIFGRKRTPYLAGSMLLVAGTYAGASLAQSYAGLLGFLSLNTFSRCLMSAVLQGMVVEVARQQGRDEVSAVVGDFFGLKTCAALFSAFCSSLLIGKMGSRSALRVYACAPILMLAGIGRCEQAGGEMAFVLSEQTRSWAAQNPVPIPAPLSHTSGLSELLQNFLGNPALWGPLLFLVVYSAGPGYDDSLYFFYINRLRFRPTAVGRLKMAQELAKLLGILMYRYGLRRIPDRQLVVGLTAVSLPLYLTPLLLTTGAYHSFPVSPQTLAVSGELVREVVLHMQVLPVFSRFADLGPLGLESTSVSLLYSLLQTSRAINKVTSAGMSHLLGVTAHNFNHLSLLIVVCGACATVPLPLAKYIPEEPGKTGSLKGTTLTFVYPKQFVFVRLDLGAGYDELEDMPWHTTLKVMLLADFFGVETSANVSFSELMEKRGQHGDIQEMDCPYGFLALEAWAGREYAVLVGFQLLGHSELRQEARIAMLQFHDGTAWELLSSVKAGLIVLLLEM</sequence>
<dbReference type="Pfam" id="PF03092">
    <property type="entry name" value="BT1"/>
    <property type="match status" value="1"/>
</dbReference>
<protein>
    <submittedName>
        <fullName evidence="7">Folate-biopterin transporter</fullName>
    </submittedName>
</protein>
<organism evidence="7 8">
    <name type="scientific">Durusdinium trenchii</name>
    <dbReference type="NCBI Taxonomy" id="1381693"/>
    <lineage>
        <taxon>Eukaryota</taxon>
        <taxon>Sar</taxon>
        <taxon>Alveolata</taxon>
        <taxon>Dinophyceae</taxon>
        <taxon>Suessiales</taxon>
        <taxon>Symbiodiniaceae</taxon>
        <taxon>Durusdinium</taxon>
    </lineage>
</organism>
<evidence type="ECO:0000256" key="4">
    <source>
        <dbReference type="ARBA" id="ARBA00022692"/>
    </source>
</evidence>
<comment type="caution">
    <text evidence="7">The sequence shown here is derived from an EMBL/GenBank/DDBJ whole genome shotgun (WGS) entry which is preliminary data.</text>
</comment>
<dbReference type="InterPro" id="IPR039309">
    <property type="entry name" value="BT1"/>
</dbReference>
<comment type="similarity">
    <text evidence="2">Belongs to the major facilitator superfamily. Folate-biopterin transporter (TC 2.A.71) family.</text>
</comment>
<comment type="subcellular location">
    <subcellularLocation>
        <location evidence="1">Membrane</location>
        <topology evidence="1">Multi-pass membrane protein</topology>
    </subcellularLocation>
</comment>
<keyword evidence="3" id="KW-0813">Transport</keyword>
<evidence type="ECO:0000256" key="2">
    <source>
        <dbReference type="ARBA" id="ARBA00007015"/>
    </source>
</evidence>
<evidence type="ECO:0000256" key="5">
    <source>
        <dbReference type="ARBA" id="ARBA00022989"/>
    </source>
</evidence>
<dbReference type="PANTHER" id="PTHR31585">
    <property type="entry name" value="FOLATE-BIOPTERIN TRANSPORTER 1, CHLOROPLASTIC"/>
    <property type="match status" value="1"/>
</dbReference>
<evidence type="ECO:0000313" key="7">
    <source>
        <dbReference type="EMBL" id="CAK9081722.1"/>
    </source>
</evidence>
<keyword evidence="5" id="KW-1133">Transmembrane helix</keyword>
<dbReference type="SUPFAM" id="SSF103473">
    <property type="entry name" value="MFS general substrate transporter"/>
    <property type="match status" value="1"/>
</dbReference>
<name>A0ABP0Q1W4_9DINO</name>